<dbReference type="InterPro" id="IPR005814">
    <property type="entry name" value="Aminotrans_3"/>
</dbReference>
<keyword evidence="5" id="KW-1185">Reference proteome</keyword>
<evidence type="ECO:0000313" key="4">
    <source>
        <dbReference type="EMBL" id="GGU50773.1"/>
    </source>
</evidence>
<accession>A0ABQ2US16</accession>
<evidence type="ECO:0000313" key="5">
    <source>
        <dbReference type="Proteomes" id="UP000654471"/>
    </source>
</evidence>
<dbReference type="Pfam" id="PF00202">
    <property type="entry name" value="Aminotran_3"/>
    <property type="match status" value="1"/>
</dbReference>
<keyword evidence="4" id="KW-0808">Transferase</keyword>
<dbReference type="Gene3D" id="3.40.640.10">
    <property type="entry name" value="Type I PLP-dependent aspartate aminotransferase-like (Major domain)"/>
    <property type="match status" value="1"/>
</dbReference>
<dbReference type="PROSITE" id="PS00600">
    <property type="entry name" value="AA_TRANSFER_CLASS_3"/>
    <property type="match status" value="1"/>
</dbReference>
<dbReference type="InterPro" id="IPR050103">
    <property type="entry name" value="Class-III_PLP-dep_AT"/>
</dbReference>
<dbReference type="GO" id="GO:0008483">
    <property type="term" value="F:transaminase activity"/>
    <property type="evidence" value="ECO:0007669"/>
    <property type="project" value="UniProtKB-KW"/>
</dbReference>
<dbReference type="InterPro" id="IPR015421">
    <property type="entry name" value="PyrdxlP-dep_Trfase_major"/>
</dbReference>
<reference evidence="5" key="1">
    <citation type="journal article" date="2019" name="Int. J. Syst. Evol. Microbiol.">
        <title>The Global Catalogue of Microorganisms (GCM) 10K type strain sequencing project: providing services to taxonomists for standard genome sequencing and annotation.</title>
        <authorList>
            <consortium name="The Broad Institute Genomics Platform"/>
            <consortium name="The Broad Institute Genome Sequencing Center for Infectious Disease"/>
            <person name="Wu L."/>
            <person name="Ma J."/>
        </authorList>
    </citation>
    <scope>NUCLEOTIDE SEQUENCE [LARGE SCALE GENOMIC DNA]</scope>
    <source>
        <strain evidence="5">JCM 3399</strain>
    </source>
</reference>
<organism evidence="4 5">
    <name type="scientific">Streptomyces albospinus</name>
    <dbReference type="NCBI Taxonomy" id="285515"/>
    <lineage>
        <taxon>Bacteria</taxon>
        <taxon>Bacillati</taxon>
        <taxon>Actinomycetota</taxon>
        <taxon>Actinomycetes</taxon>
        <taxon>Kitasatosporales</taxon>
        <taxon>Streptomycetaceae</taxon>
        <taxon>Streptomyces</taxon>
    </lineage>
</organism>
<dbReference type="Proteomes" id="UP000654471">
    <property type="component" value="Unassembled WGS sequence"/>
</dbReference>
<gene>
    <name evidence="4" type="ORF">GCM10010211_14120</name>
</gene>
<proteinExistence type="inferred from homology"/>
<dbReference type="InterPro" id="IPR015422">
    <property type="entry name" value="PyrdxlP-dep_Trfase_small"/>
</dbReference>
<evidence type="ECO:0000256" key="1">
    <source>
        <dbReference type="ARBA" id="ARBA00001933"/>
    </source>
</evidence>
<sequence>MTGFDLRKLLAERGAERYDLHARYLNHQLPRMLHTIGFDKVYERAEGAYFWDADGQDHLDMLAGFGVMGLGRHHPVVRQALHDVLDAQLADLTRFDCQPLPGLLAEKLLGHAPHLDRVFFGNSGTEAVETALKFARYATGKPRILYCAHAFHGLTTGSLSVNGEDGFRDGFAPLLPDTAVGMGDLAALERELRRGDVAGFIVEPIQGKGVHPTPPGFLRTAQELLHRHKALLIADEVQTGLGRTGDFFAYQHEEGVAPDLVCVAKALSGGYVPVGATLGKDWIFKKVYSSMDRVLVHSASFGANAQAMAAGLAVLSVMEDEGIVARVRHTGDLLRGKLAALIDSYELLHDVRGRGLMVGIEFGRPKSLGLRSRWAMLQAARKGLFAQMVVVPLLQRHRILTQVSGDHLEVIKLIPPLIIGEREVDRFVAAFTAVMDDAHSGGGLMWDFGRTLVKQAVANR</sequence>
<dbReference type="PANTHER" id="PTHR11986:SF121">
    <property type="entry name" value="BLR3010 PROTEIN"/>
    <property type="match status" value="1"/>
</dbReference>
<evidence type="ECO:0000256" key="3">
    <source>
        <dbReference type="RuleBase" id="RU003560"/>
    </source>
</evidence>
<comment type="caution">
    <text evidence="4">The sequence shown here is derived from an EMBL/GenBank/DDBJ whole genome shotgun (WGS) entry which is preliminary data.</text>
</comment>
<protein>
    <submittedName>
        <fullName evidence="4">Aspartate aminotransferase family protein</fullName>
    </submittedName>
</protein>
<dbReference type="InterPro" id="IPR049704">
    <property type="entry name" value="Aminotrans_3_PPA_site"/>
</dbReference>
<dbReference type="Gene3D" id="3.90.1150.10">
    <property type="entry name" value="Aspartate Aminotransferase, domain 1"/>
    <property type="match status" value="1"/>
</dbReference>
<evidence type="ECO:0000256" key="2">
    <source>
        <dbReference type="ARBA" id="ARBA00022898"/>
    </source>
</evidence>
<dbReference type="SUPFAM" id="SSF53383">
    <property type="entry name" value="PLP-dependent transferases"/>
    <property type="match status" value="1"/>
</dbReference>
<keyword evidence="2 3" id="KW-0663">Pyridoxal phosphate</keyword>
<dbReference type="PANTHER" id="PTHR11986">
    <property type="entry name" value="AMINOTRANSFERASE CLASS III"/>
    <property type="match status" value="1"/>
</dbReference>
<name>A0ABQ2US16_9ACTN</name>
<comment type="cofactor">
    <cofactor evidence="1">
        <name>pyridoxal 5'-phosphate</name>
        <dbReference type="ChEBI" id="CHEBI:597326"/>
    </cofactor>
</comment>
<comment type="similarity">
    <text evidence="3">Belongs to the class-III pyridoxal-phosphate-dependent aminotransferase family.</text>
</comment>
<keyword evidence="4" id="KW-0032">Aminotransferase</keyword>
<dbReference type="RefSeq" id="WP_189297428.1">
    <property type="nucleotide sequence ID" value="NZ_BMRP01000003.1"/>
</dbReference>
<dbReference type="CDD" id="cd00610">
    <property type="entry name" value="OAT_like"/>
    <property type="match status" value="1"/>
</dbReference>
<dbReference type="InterPro" id="IPR015424">
    <property type="entry name" value="PyrdxlP-dep_Trfase"/>
</dbReference>
<dbReference type="EMBL" id="BMRP01000003">
    <property type="protein sequence ID" value="GGU50773.1"/>
    <property type="molecule type" value="Genomic_DNA"/>
</dbReference>